<gene>
    <name evidence="4" type="ORF">LARSCL_LOCUS19431</name>
</gene>
<comment type="caution">
    <text evidence="2">Lacks conserved residue(s) required for the propagation of feature annotation.</text>
</comment>
<proteinExistence type="predicted"/>
<dbReference type="SMART" id="SM00192">
    <property type="entry name" value="LDLa"/>
    <property type="match status" value="1"/>
</dbReference>
<sequence>MIRKLSYIFVFFLWTLSLVSGLTREIVTNMPCFTYQFRCNTGKCVKLNYRCDGDKDCGRSDVSDEEYCGRALYTLNRFERFQLVRNKAAAWIIGQTKLKSELRSWGYNPVRVAVALYTHNETYFYHGNSTGDTISSELQIHILSKLAHQPVYEIDVTELASFVNALSAVCIEPRQFYGVDLVAALRTRVDAKQEVHPLPLIALCNSKVPITPTDVQKLIEIFNSNSRALWTARKIEEAWIGEKRQVQYSLWLGTSKYLKTTINLNAPVNEKFYSIMKVAAQVDERFRFDVSMRDGKPYVYSISRVEDDPETGNLWYLYKLKDATTTELINLSPIDYMPANGDHLIYWFREVPSYI</sequence>
<dbReference type="Pfam" id="PF00057">
    <property type="entry name" value="Ldl_recept_a"/>
    <property type="match status" value="1"/>
</dbReference>
<evidence type="ECO:0000256" key="2">
    <source>
        <dbReference type="PROSITE-ProRule" id="PRU00124"/>
    </source>
</evidence>
<dbReference type="GO" id="GO:0005615">
    <property type="term" value="C:extracellular space"/>
    <property type="evidence" value="ECO:0007669"/>
    <property type="project" value="TreeGrafter"/>
</dbReference>
<dbReference type="PANTHER" id="PTHR10559">
    <property type="entry name" value="TRANSCOBALAMIN-1/GASTRIC INTRINSIC FACTOR"/>
    <property type="match status" value="1"/>
</dbReference>
<dbReference type="EMBL" id="CAXIEN010000378">
    <property type="protein sequence ID" value="CAL1295712.1"/>
    <property type="molecule type" value="Genomic_DNA"/>
</dbReference>
<evidence type="ECO:0000256" key="3">
    <source>
        <dbReference type="SAM" id="SignalP"/>
    </source>
</evidence>
<dbReference type="Gene3D" id="4.10.400.10">
    <property type="entry name" value="Low-density Lipoprotein Receptor"/>
    <property type="match status" value="1"/>
</dbReference>
<evidence type="ECO:0000313" key="4">
    <source>
        <dbReference type="EMBL" id="CAL1295712.1"/>
    </source>
</evidence>
<dbReference type="AlphaFoldDB" id="A0AAV2BIF8"/>
<dbReference type="SUPFAM" id="SSF57424">
    <property type="entry name" value="LDL receptor-like module"/>
    <property type="match status" value="1"/>
</dbReference>
<dbReference type="PANTHER" id="PTHR10559:SF18">
    <property type="entry name" value="TRANSCOBALAMIN II"/>
    <property type="match status" value="1"/>
</dbReference>
<protein>
    <submittedName>
        <fullName evidence="4">Uncharacterized protein</fullName>
    </submittedName>
</protein>
<dbReference type="InterPro" id="IPR051588">
    <property type="entry name" value="Cobalamin_Transport"/>
</dbReference>
<evidence type="ECO:0000256" key="1">
    <source>
        <dbReference type="ARBA" id="ARBA00023157"/>
    </source>
</evidence>
<feature type="disulfide bond" evidence="2">
    <location>
        <begin position="39"/>
        <end position="57"/>
    </location>
</feature>
<dbReference type="Gene3D" id="2.170.130.30">
    <property type="match status" value="1"/>
</dbReference>
<reference evidence="4 5" key="1">
    <citation type="submission" date="2024-04" db="EMBL/GenBank/DDBJ databases">
        <authorList>
            <person name="Rising A."/>
            <person name="Reimegard J."/>
            <person name="Sonavane S."/>
            <person name="Akerstrom W."/>
            <person name="Nylinder S."/>
            <person name="Hedman E."/>
            <person name="Kallberg Y."/>
        </authorList>
    </citation>
    <scope>NUCLEOTIDE SEQUENCE [LARGE SCALE GENOMIC DNA]</scope>
</reference>
<accession>A0AAV2BIF8</accession>
<dbReference type="GO" id="GO:0031419">
    <property type="term" value="F:cobalamin binding"/>
    <property type="evidence" value="ECO:0007669"/>
    <property type="project" value="TreeGrafter"/>
</dbReference>
<dbReference type="PROSITE" id="PS50068">
    <property type="entry name" value="LDLRA_2"/>
    <property type="match status" value="1"/>
</dbReference>
<dbReference type="InterPro" id="IPR036055">
    <property type="entry name" value="LDL_receptor-like_sf"/>
</dbReference>
<dbReference type="GO" id="GO:0015889">
    <property type="term" value="P:cobalamin transport"/>
    <property type="evidence" value="ECO:0007669"/>
    <property type="project" value="TreeGrafter"/>
</dbReference>
<feature type="signal peptide" evidence="3">
    <location>
        <begin position="1"/>
        <end position="21"/>
    </location>
</feature>
<dbReference type="Gene3D" id="1.50.10.20">
    <property type="match status" value="1"/>
</dbReference>
<dbReference type="CDD" id="cd00112">
    <property type="entry name" value="LDLa"/>
    <property type="match status" value="1"/>
</dbReference>
<feature type="disulfide bond" evidence="2">
    <location>
        <begin position="32"/>
        <end position="44"/>
    </location>
</feature>
<comment type="caution">
    <text evidence="4">The sequence shown here is derived from an EMBL/GenBank/DDBJ whole genome shotgun (WGS) entry which is preliminary data.</text>
</comment>
<organism evidence="4 5">
    <name type="scientific">Larinioides sclopetarius</name>
    <dbReference type="NCBI Taxonomy" id="280406"/>
    <lineage>
        <taxon>Eukaryota</taxon>
        <taxon>Metazoa</taxon>
        <taxon>Ecdysozoa</taxon>
        <taxon>Arthropoda</taxon>
        <taxon>Chelicerata</taxon>
        <taxon>Arachnida</taxon>
        <taxon>Araneae</taxon>
        <taxon>Araneomorphae</taxon>
        <taxon>Entelegynae</taxon>
        <taxon>Araneoidea</taxon>
        <taxon>Araneidae</taxon>
        <taxon>Larinioides</taxon>
    </lineage>
</organism>
<dbReference type="Proteomes" id="UP001497382">
    <property type="component" value="Unassembled WGS sequence"/>
</dbReference>
<feature type="chain" id="PRO_5043359823" evidence="3">
    <location>
        <begin position="22"/>
        <end position="355"/>
    </location>
</feature>
<evidence type="ECO:0000313" key="5">
    <source>
        <dbReference type="Proteomes" id="UP001497382"/>
    </source>
</evidence>
<keyword evidence="1 2" id="KW-1015">Disulfide bond</keyword>
<name>A0AAV2BIF8_9ARAC</name>
<dbReference type="InterPro" id="IPR002172">
    <property type="entry name" value="LDrepeatLR_classA_rpt"/>
</dbReference>
<keyword evidence="5" id="KW-1185">Reference proteome</keyword>
<keyword evidence="3" id="KW-0732">Signal</keyword>